<feature type="signal peptide" evidence="2">
    <location>
        <begin position="1"/>
        <end position="23"/>
    </location>
</feature>
<dbReference type="SMART" id="SM00776">
    <property type="entry name" value="NPCBM"/>
    <property type="match status" value="1"/>
</dbReference>
<dbReference type="Pfam" id="PF08305">
    <property type="entry name" value="NPCBM"/>
    <property type="match status" value="1"/>
</dbReference>
<dbReference type="InterPro" id="IPR000421">
    <property type="entry name" value="FA58C"/>
</dbReference>
<dbReference type="SUPFAM" id="SSF49785">
    <property type="entry name" value="Galactose-binding domain-like"/>
    <property type="match status" value="4"/>
</dbReference>
<dbReference type="Pfam" id="PF00754">
    <property type="entry name" value="F5_F8_type_C"/>
    <property type="match status" value="3"/>
</dbReference>
<gene>
    <name evidence="4" type="ORF">GCM10007932_49890</name>
</gene>
<feature type="domain" description="F5/8 type C" evidence="3">
    <location>
        <begin position="811"/>
        <end position="962"/>
    </location>
</feature>
<dbReference type="Proteomes" id="UP001156690">
    <property type="component" value="Unassembled WGS sequence"/>
</dbReference>
<dbReference type="CDD" id="cd06596">
    <property type="entry name" value="GH31_CPE1046"/>
    <property type="match status" value="1"/>
</dbReference>
<dbReference type="GO" id="GO:0030246">
    <property type="term" value="F:carbohydrate binding"/>
    <property type="evidence" value="ECO:0007669"/>
    <property type="project" value="InterPro"/>
</dbReference>
<dbReference type="InterPro" id="IPR000322">
    <property type="entry name" value="Glyco_hydro_31_TIM"/>
</dbReference>
<evidence type="ECO:0000313" key="5">
    <source>
        <dbReference type="Proteomes" id="UP001156690"/>
    </source>
</evidence>
<dbReference type="Pfam" id="PF21365">
    <property type="entry name" value="Glyco_hydro_31_3rd"/>
    <property type="match status" value="1"/>
</dbReference>
<dbReference type="Gene3D" id="2.60.40.1180">
    <property type="entry name" value="Golgi alpha-mannosidase II"/>
    <property type="match status" value="2"/>
</dbReference>
<dbReference type="Gene3D" id="2.60.120.1060">
    <property type="entry name" value="NPCBM/NEW2 domain"/>
    <property type="match status" value="1"/>
</dbReference>
<dbReference type="PANTHER" id="PTHR22762">
    <property type="entry name" value="ALPHA-GLUCOSIDASE"/>
    <property type="match status" value="1"/>
</dbReference>
<reference evidence="5" key="1">
    <citation type="journal article" date="2019" name="Int. J. Syst. Evol. Microbiol.">
        <title>The Global Catalogue of Microorganisms (GCM) 10K type strain sequencing project: providing services to taxonomists for standard genome sequencing and annotation.</title>
        <authorList>
            <consortium name="The Broad Institute Genomics Platform"/>
            <consortium name="The Broad Institute Genome Sequencing Center for Infectious Disease"/>
            <person name="Wu L."/>
            <person name="Ma J."/>
        </authorList>
    </citation>
    <scope>NUCLEOTIDE SEQUENCE [LARGE SCALE GENOMIC DNA]</scope>
    <source>
        <strain evidence="5">NBRC 15640</strain>
    </source>
</reference>
<feature type="chain" id="PRO_5043786590" description="F5/8 type C domain-containing protein" evidence="2">
    <location>
        <begin position="24"/>
        <end position="1394"/>
    </location>
</feature>
<comment type="similarity">
    <text evidence="1">Belongs to the glycosyl hydrolase 31 family.</text>
</comment>
<protein>
    <recommendedName>
        <fullName evidence="3">F5/8 type C domain-containing protein</fullName>
    </recommendedName>
</protein>
<evidence type="ECO:0000259" key="3">
    <source>
        <dbReference type="PROSITE" id="PS50022"/>
    </source>
</evidence>
<dbReference type="Pfam" id="PF01055">
    <property type="entry name" value="Glyco_hydro_31_2nd"/>
    <property type="match status" value="1"/>
</dbReference>
<dbReference type="PANTHER" id="PTHR22762:SF120">
    <property type="entry name" value="HETEROGLYCAN GLUCOSIDASE 1"/>
    <property type="match status" value="1"/>
</dbReference>
<keyword evidence="5" id="KW-1185">Reference proteome</keyword>
<dbReference type="InterPro" id="IPR025887">
    <property type="entry name" value="Glyco_hydro_31_N_dom"/>
</dbReference>
<accession>A0AAV5NZ29</accession>
<dbReference type="Gene3D" id="2.60.40.1760">
    <property type="entry name" value="glycosyl hydrolase (family 31)"/>
    <property type="match status" value="1"/>
</dbReference>
<dbReference type="SUPFAM" id="SSF74650">
    <property type="entry name" value="Galactose mutarotase-like"/>
    <property type="match status" value="1"/>
</dbReference>
<organism evidence="4 5">
    <name type="scientific">Vibrio penaeicida</name>
    <dbReference type="NCBI Taxonomy" id="104609"/>
    <lineage>
        <taxon>Bacteria</taxon>
        <taxon>Pseudomonadati</taxon>
        <taxon>Pseudomonadota</taxon>
        <taxon>Gammaproteobacteria</taxon>
        <taxon>Vibrionales</taxon>
        <taxon>Vibrionaceae</taxon>
        <taxon>Vibrio</taxon>
    </lineage>
</organism>
<evidence type="ECO:0000256" key="2">
    <source>
        <dbReference type="SAM" id="SignalP"/>
    </source>
</evidence>
<dbReference type="Pfam" id="PF17137">
    <property type="entry name" value="DUF5110"/>
    <property type="match status" value="1"/>
</dbReference>
<name>A0AAV5NZ29_9VIBR</name>
<dbReference type="Gene3D" id="2.60.120.260">
    <property type="entry name" value="Galactose-binding domain-like"/>
    <property type="match status" value="3"/>
</dbReference>
<dbReference type="SUPFAM" id="SSF51011">
    <property type="entry name" value="Glycosyl hydrolase domain"/>
    <property type="match status" value="1"/>
</dbReference>
<dbReference type="EMBL" id="BSNX01000074">
    <property type="protein sequence ID" value="GLQ75627.1"/>
    <property type="molecule type" value="Genomic_DNA"/>
</dbReference>
<dbReference type="InterPro" id="IPR048395">
    <property type="entry name" value="Glyco_hydro_31_C"/>
</dbReference>
<dbReference type="InterPro" id="IPR011013">
    <property type="entry name" value="Gal_mutarotase_sf_dom"/>
</dbReference>
<dbReference type="Gene3D" id="3.20.20.80">
    <property type="entry name" value="Glycosidases"/>
    <property type="match status" value="1"/>
</dbReference>
<dbReference type="InterPro" id="IPR033403">
    <property type="entry name" value="DUF5110"/>
</dbReference>
<dbReference type="Pfam" id="PF13802">
    <property type="entry name" value="Gal_mutarotas_2"/>
    <property type="match status" value="1"/>
</dbReference>
<dbReference type="CDD" id="cd14752">
    <property type="entry name" value="GH31_N"/>
    <property type="match status" value="1"/>
</dbReference>
<dbReference type="GO" id="GO:0004553">
    <property type="term" value="F:hydrolase activity, hydrolyzing O-glycosyl compounds"/>
    <property type="evidence" value="ECO:0007669"/>
    <property type="project" value="InterPro"/>
</dbReference>
<dbReference type="PROSITE" id="PS50022">
    <property type="entry name" value="FA58C_3"/>
    <property type="match status" value="3"/>
</dbReference>
<feature type="domain" description="F5/8 type C" evidence="3">
    <location>
        <begin position="1145"/>
        <end position="1231"/>
    </location>
</feature>
<proteinExistence type="inferred from homology"/>
<evidence type="ECO:0000313" key="4">
    <source>
        <dbReference type="EMBL" id="GLQ75627.1"/>
    </source>
</evidence>
<feature type="domain" description="F5/8 type C" evidence="3">
    <location>
        <begin position="1239"/>
        <end position="1390"/>
    </location>
</feature>
<evidence type="ECO:0000256" key="1">
    <source>
        <dbReference type="ARBA" id="ARBA00007806"/>
    </source>
</evidence>
<dbReference type="InterPro" id="IPR017853">
    <property type="entry name" value="GH"/>
</dbReference>
<dbReference type="InterPro" id="IPR008979">
    <property type="entry name" value="Galactose-bd-like_sf"/>
</dbReference>
<dbReference type="RefSeq" id="WP_284190171.1">
    <property type="nucleotide sequence ID" value="NZ_BSNX01000074.1"/>
</dbReference>
<keyword evidence="2" id="KW-0732">Signal</keyword>
<comment type="caution">
    <text evidence="4">The sequence shown here is derived from an EMBL/GenBank/DDBJ whole genome shotgun (WGS) entry which is preliminary data.</text>
</comment>
<dbReference type="InterPro" id="IPR038637">
    <property type="entry name" value="NPCBM_sf"/>
</dbReference>
<dbReference type="GO" id="GO:0005975">
    <property type="term" value="P:carbohydrate metabolic process"/>
    <property type="evidence" value="ECO:0007669"/>
    <property type="project" value="InterPro"/>
</dbReference>
<dbReference type="InterPro" id="IPR013780">
    <property type="entry name" value="Glyco_hydro_b"/>
</dbReference>
<sequence>MKCTKSYLSVTALVFVTITAVDAKGLGDIDANTVQLTGQTLTLKTTDNEHLKISILSENTFRIQVSQTATFVDETVDALFDQCNNFNCNASDFDVNALPTIVVDNNVDNVNVQLTTNSNFYALNTNEISLRIQKSPLIFSLYKQGDPTALWSEIVPISIGQAKTNFDIESLKMDKPSGKTTQTLSSGLEEHFYGGGQQNGEFEFNGKIMEASYSGGWDEYDRPNPAPFFMSDKGYGVLRNTWRNGGQDFRNIDKYTSSYNENRFDAYYFTGDSIKDVVEQYTALTGRPHLMPRWAYYLGDADCYNNKNGYYPQGWPSEPGTTMDVVEQVGIPYKNYDMPIGWILPNDGYGCEYENLSGTINALDDLGIKTGLWTQRSLDSIAQEVADGVSVYKLDVAWTGPGKLYSLSANNDAHQGLVNNSDTRGMIWTVMGWAGTQRYSIAWTGDQYSSWDYIRWHIPTFIGSGLSGQAYASSDVNGIFGNGAEKYTRDIQFKTFTPVLIAMSGWDDKERKHAWWHDGKQSGKSYRDINRQYLKLKSALTPYLYNYAYEADRTGFPIVRAMTWEFPDDPVLKDETYKYQYMYGESLLVAPVYEPMLKNGGWHKDVYLPEGLWIDYWDGTRTLSPSGGTLLSHYPISIDTMPVLVRAGAIIPMYEGAQSDQLQDKTHLILDIYPHGNSEFTLFEDDGETREYKEQNAFADTSIRVSAPENAAGDITINVDATTVHNSYTDQVTGRSYHLKVNSLLEPLSVRFGNLEMTSVSTLDEFNAIEQGWYYATDEKFGTIHIKVPNQSVYQGIEFNIDIDELATLPVTPPYPSPLYETDFDKSKITIIKSAEEQDFQPFSHALDGDVSTIYHSPWWPENDGDRLPQSFTIDLGEDYIVSGFTYLPREDAGNGTVTQYRLFLSNDTSNWGDPVSEGDWEVSNELKIARFTAQNARYLKFEALAGVGQFFSAREFDVITERIEVPLKTVDLTLSNGTAVGNVQQDKAVTGDAMQMNGLSFSGGIGVSAPSSLTFFLDGTWSELNADVGIDDSCNVYGNTVKASIYLNGFKAWEYDIEGPTVVKPNLALTGIRSVELTVEDIDTSAAVDCINWANLRISGPESATFNEINKSDFVFIEQPSHQQGHAIENAFDNDPTTIYHSPWNPTNDSERAPQQFAVNLGGTFDVHSFSYLAREGAGNGTIGQYRLSLSLDGNQWTEISNGRFERLSEIQKITFSATKASYLKFEALSGVGDFVSAAEFDVFGTRDKNDFDKSTITVIQAPDFQSSHDLAKAFDNDPSTMYHSPWFPNDESQKAPQSFIIKLGETLDVSGFEYLAREDLGNGTIGQYRISLSMNGSQWQEVSSGHFDSNTRTHTLSFAPVRANYVRFEALSGLGDFVSASEFDVIGTRQGF</sequence>
<dbReference type="SUPFAM" id="SSF51445">
    <property type="entry name" value="(Trans)glycosidases"/>
    <property type="match status" value="1"/>
</dbReference>
<dbReference type="InterPro" id="IPR013222">
    <property type="entry name" value="Glyco_hyd_98_carb-bd"/>
</dbReference>